<feature type="domain" description="Coenzyme Q-binding protein COQ10 START" evidence="2">
    <location>
        <begin position="11"/>
        <end position="118"/>
    </location>
</feature>
<name>A0AAW6T875_9MICO</name>
<dbReference type="InterPro" id="IPR047137">
    <property type="entry name" value="ORF3"/>
</dbReference>
<evidence type="ECO:0000313" key="4">
    <source>
        <dbReference type="Proteomes" id="UP001321506"/>
    </source>
</evidence>
<feature type="compositionally biased region" description="Basic and acidic residues" evidence="1">
    <location>
        <begin position="173"/>
        <end position="188"/>
    </location>
</feature>
<dbReference type="Proteomes" id="UP001321506">
    <property type="component" value="Unassembled WGS sequence"/>
</dbReference>
<dbReference type="SUPFAM" id="SSF55961">
    <property type="entry name" value="Bet v1-like"/>
    <property type="match status" value="1"/>
</dbReference>
<organism evidence="3 4">
    <name type="scientific">Ruicaihuangia caeni</name>
    <dbReference type="NCBI Taxonomy" id="3042517"/>
    <lineage>
        <taxon>Bacteria</taxon>
        <taxon>Bacillati</taxon>
        <taxon>Actinomycetota</taxon>
        <taxon>Actinomycetes</taxon>
        <taxon>Micrococcales</taxon>
        <taxon>Microbacteriaceae</taxon>
        <taxon>Ruicaihuangia</taxon>
    </lineage>
</organism>
<dbReference type="RefSeq" id="WP_281488739.1">
    <property type="nucleotide sequence ID" value="NZ_CP159582.1"/>
</dbReference>
<dbReference type="InterPro" id="IPR005031">
    <property type="entry name" value="COQ10_START"/>
</dbReference>
<evidence type="ECO:0000259" key="2">
    <source>
        <dbReference type="Pfam" id="PF03364"/>
    </source>
</evidence>
<dbReference type="Gene3D" id="3.30.530.20">
    <property type="match status" value="1"/>
</dbReference>
<dbReference type="InterPro" id="IPR023393">
    <property type="entry name" value="START-like_dom_sf"/>
</dbReference>
<dbReference type="PANTHER" id="PTHR33824:SF7">
    <property type="entry name" value="POLYKETIDE CYCLASE_DEHYDRASE AND LIPID TRANSPORT SUPERFAMILY PROTEIN"/>
    <property type="match status" value="1"/>
</dbReference>
<protein>
    <submittedName>
        <fullName evidence="3">SRPBCC family protein</fullName>
    </submittedName>
</protein>
<accession>A0AAW6T875</accession>
<feature type="region of interest" description="Disordered" evidence="1">
    <location>
        <begin position="160"/>
        <end position="188"/>
    </location>
</feature>
<dbReference type="EMBL" id="JASATX010000003">
    <property type="protein sequence ID" value="MDI2098951.1"/>
    <property type="molecule type" value="Genomic_DNA"/>
</dbReference>
<sequence length="188" mass="21248">MSNTTNADVEIDAPVETVYTQWRNVDAFPGYFPNVKSVRRIDADTTHWAVTVGGVEREFDARTTDSVPNQRISWTSTGDTEHQGRVIFSTIDGGRTRVEVEVDWEPEGFVEKVGAVLHVDAMQLKTALGHFKDFVEHHMRQSGMATNEDDVIGDENEFHQHYPPKRAGTEFSTDPRMHPPVDPPETRI</sequence>
<comment type="caution">
    <text evidence="3">The sequence shown here is derived from an EMBL/GenBank/DDBJ whole genome shotgun (WGS) entry which is preliminary data.</text>
</comment>
<dbReference type="AlphaFoldDB" id="A0AAW6T875"/>
<evidence type="ECO:0000313" key="3">
    <source>
        <dbReference type="EMBL" id="MDI2098951.1"/>
    </source>
</evidence>
<proteinExistence type="predicted"/>
<evidence type="ECO:0000256" key="1">
    <source>
        <dbReference type="SAM" id="MobiDB-lite"/>
    </source>
</evidence>
<gene>
    <name evidence="3" type="ORF">QF206_08250</name>
</gene>
<keyword evidence="4" id="KW-1185">Reference proteome</keyword>
<dbReference type="Pfam" id="PF03364">
    <property type="entry name" value="Polyketide_cyc"/>
    <property type="match status" value="1"/>
</dbReference>
<dbReference type="PANTHER" id="PTHR33824">
    <property type="entry name" value="POLYKETIDE CYCLASE/DEHYDRASE AND LIPID TRANSPORT SUPERFAMILY PROTEIN"/>
    <property type="match status" value="1"/>
</dbReference>
<reference evidence="3 4" key="1">
    <citation type="submission" date="2023-04" db="EMBL/GenBank/DDBJ databases">
        <title>Klugiella caeni sp. nov. isolated from the sludge of biochemical tank.</title>
        <authorList>
            <person name="Geng K."/>
        </authorList>
    </citation>
    <scope>NUCLEOTIDE SEQUENCE [LARGE SCALE GENOMIC DNA]</scope>
    <source>
        <strain evidence="3 4">YN-L-19</strain>
    </source>
</reference>
<dbReference type="CDD" id="cd07817">
    <property type="entry name" value="SRPBCC_8"/>
    <property type="match status" value="1"/>
</dbReference>